<keyword evidence="2" id="KW-0813">Transport</keyword>
<dbReference type="AlphaFoldDB" id="A0A8J8SA62"/>
<dbReference type="Pfam" id="PF01554">
    <property type="entry name" value="MatE"/>
    <property type="match status" value="2"/>
</dbReference>
<gene>
    <name evidence="8" type="ORF">HYG85_00385</name>
</gene>
<accession>A0A8J8SA62</accession>
<evidence type="ECO:0000256" key="2">
    <source>
        <dbReference type="ARBA" id="ARBA00022448"/>
    </source>
</evidence>
<keyword evidence="4 7" id="KW-0812">Transmembrane</keyword>
<keyword evidence="9" id="KW-1185">Reference proteome</keyword>
<organism evidence="8 9">
    <name type="scientific">Vallitalea guaymasensis</name>
    <dbReference type="NCBI Taxonomy" id="1185412"/>
    <lineage>
        <taxon>Bacteria</taxon>
        <taxon>Bacillati</taxon>
        <taxon>Bacillota</taxon>
        <taxon>Clostridia</taxon>
        <taxon>Lachnospirales</taxon>
        <taxon>Vallitaleaceae</taxon>
        <taxon>Vallitalea</taxon>
    </lineage>
</organism>
<feature type="transmembrane region" description="Helical" evidence="7">
    <location>
        <begin position="396"/>
        <end position="416"/>
    </location>
</feature>
<dbReference type="InterPro" id="IPR047135">
    <property type="entry name" value="YsiQ"/>
</dbReference>
<dbReference type="Proteomes" id="UP000677305">
    <property type="component" value="Chromosome"/>
</dbReference>
<dbReference type="PANTHER" id="PTHR42925:SF2">
    <property type="entry name" value="NA+ DRIVEN MULTIDRUG EFFLUX PUMP"/>
    <property type="match status" value="1"/>
</dbReference>
<sequence length="452" mass="50044">MVNSIIKNDKKFYSKLFAIGLPIAFQNLITSALNMIDVFMISSLGVTAVAAVGGANKLYFLLNLFLFGTSSGTGIFSAQYWGKKDVKNIKRILGICLIISVSGGALFSIAAIFFPNFIMHIFSTDREVIIEGVKYLRIIGFSYCFTAISFAYIFVLRGMNQVKIPMMITVISICINTFLNWVLIYGNLGVEPLGVKGAAIATLIARTVECSLLITSVYVLKLPIAGKVKELFDISKSFVSKYLYTVAPVMCNEIMWSLGVATYSFVYGRMGEDVMATMTLNQTIEQLFMVLFFGMSSACAVILGNEIGNNKIERAFKYSKKFIKITVITAVCISLLIIGTSGFVVSLFDDLTDVVRYNSRLCLIVFGLFVPFKSLNLILVVGVLRSGGDTRFTMLLDMGGVWLIGVPLAFISGLALKLDIQFVYACILSEEFFKMTFALKRMYSKKWLNNLV</sequence>
<feature type="transmembrane region" description="Helical" evidence="7">
    <location>
        <begin position="167"/>
        <end position="186"/>
    </location>
</feature>
<feature type="transmembrane region" description="Helical" evidence="7">
    <location>
        <begin position="286"/>
        <end position="304"/>
    </location>
</feature>
<keyword evidence="6 7" id="KW-0472">Membrane</keyword>
<dbReference type="CDD" id="cd13134">
    <property type="entry name" value="MATE_like_8"/>
    <property type="match status" value="1"/>
</dbReference>
<evidence type="ECO:0000256" key="5">
    <source>
        <dbReference type="ARBA" id="ARBA00022989"/>
    </source>
</evidence>
<evidence type="ECO:0000256" key="6">
    <source>
        <dbReference type="ARBA" id="ARBA00023136"/>
    </source>
</evidence>
<dbReference type="NCBIfam" id="TIGR00797">
    <property type="entry name" value="matE"/>
    <property type="match status" value="1"/>
</dbReference>
<dbReference type="GO" id="GO:0015297">
    <property type="term" value="F:antiporter activity"/>
    <property type="evidence" value="ECO:0007669"/>
    <property type="project" value="InterPro"/>
</dbReference>
<feature type="transmembrane region" description="Helical" evidence="7">
    <location>
        <begin position="198"/>
        <end position="221"/>
    </location>
</feature>
<dbReference type="GO" id="GO:0005886">
    <property type="term" value="C:plasma membrane"/>
    <property type="evidence" value="ECO:0007669"/>
    <property type="project" value="UniProtKB-SubCell"/>
</dbReference>
<dbReference type="EMBL" id="CP058561">
    <property type="protein sequence ID" value="QUH27458.1"/>
    <property type="molecule type" value="Genomic_DNA"/>
</dbReference>
<evidence type="ECO:0000313" key="9">
    <source>
        <dbReference type="Proteomes" id="UP000677305"/>
    </source>
</evidence>
<dbReference type="InterPro" id="IPR048279">
    <property type="entry name" value="MdtK-like"/>
</dbReference>
<feature type="transmembrane region" description="Helical" evidence="7">
    <location>
        <begin position="60"/>
        <end position="80"/>
    </location>
</feature>
<dbReference type="KEGG" id="vgu:HYG85_00385"/>
<name>A0A8J8SA62_9FIRM</name>
<dbReference type="PIRSF" id="PIRSF006603">
    <property type="entry name" value="DinF"/>
    <property type="match status" value="1"/>
</dbReference>
<feature type="transmembrane region" description="Helical" evidence="7">
    <location>
        <begin position="363"/>
        <end position="384"/>
    </location>
</feature>
<dbReference type="RefSeq" id="WP_212691832.1">
    <property type="nucleotide sequence ID" value="NZ_CP058561.1"/>
</dbReference>
<dbReference type="InterPro" id="IPR002528">
    <property type="entry name" value="MATE_fam"/>
</dbReference>
<keyword evidence="5 7" id="KW-1133">Transmembrane helix</keyword>
<feature type="transmembrane region" description="Helical" evidence="7">
    <location>
        <begin position="242"/>
        <end position="266"/>
    </location>
</feature>
<protein>
    <submittedName>
        <fullName evidence="8">MATE family efflux transporter</fullName>
    </submittedName>
</protein>
<evidence type="ECO:0000256" key="4">
    <source>
        <dbReference type="ARBA" id="ARBA00022692"/>
    </source>
</evidence>
<evidence type="ECO:0000256" key="3">
    <source>
        <dbReference type="ARBA" id="ARBA00022475"/>
    </source>
</evidence>
<reference evidence="8 9" key="1">
    <citation type="submission" date="2020-07" db="EMBL/GenBank/DDBJ databases">
        <title>Vallitalea guaymasensis genome.</title>
        <authorList>
            <person name="Postec A."/>
        </authorList>
    </citation>
    <scope>NUCLEOTIDE SEQUENCE [LARGE SCALE GENOMIC DNA]</scope>
    <source>
        <strain evidence="8 9">Ra1766G1</strain>
    </source>
</reference>
<evidence type="ECO:0000256" key="7">
    <source>
        <dbReference type="SAM" id="Phobius"/>
    </source>
</evidence>
<proteinExistence type="predicted"/>
<feature type="transmembrane region" description="Helical" evidence="7">
    <location>
        <begin position="12"/>
        <end position="29"/>
    </location>
</feature>
<comment type="subcellular location">
    <subcellularLocation>
        <location evidence="1">Cell membrane</location>
        <topology evidence="1">Multi-pass membrane protein</topology>
    </subcellularLocation>
</comment>
<feature type="transmembrane region" description="Helical" evidence="7">
    <location>
        <begin position="325"/>
        <end position="348"/>
    </location>
</feature>
<feature type="transmembrane region" description="Helical" evidence="7">
    <location>
        <begin position="36"/>
        <end position="54"/>
    </location>
</feature>
<feature type="transmembrane region" description="Helical" evidence="7">
    <location>
        <begin position="92"/>
        <end position="115"/>
    </location>
</feature>
<dbReference type="GO" id="GO:0042910">
    <property type="term" value="F:xenobiotic transmembrane transporter activity"/>
    <property type="evidence" value="ECO:0007669"/>
    <property type="project" value="InterPro"/>
</dbReference>
<evidence type="ECO:0000313" key="8">
    <source>
        <dbReference type="EMBL" id="QUH27458.1"/>
    </source>
</evidence>
<feature type="transmembrane region" description="Helical" evidence="7">
    <location>
        <begin position="135"/>
        <end position="155"/>
    </location>
</feature>
<evidence type="ECO:0000256" key="1">
    <source>
        <dbReference type="ARBA" id="ARBA00004651"/>
    </source>
</evidence>
<dbReference type="PANTHER" id="PTHR42925">
    <property type="entry name" value="MULTIDRUG AND TOXIN EFFLUX PROTEIN MATE FAMILY"/>
    <property type="match status" value="1"/>
</dbReference>
<keyword evidence="3" id="KW-1003">Cell membrane</keyword>